<dbReference type="Proteomes" id="UP000483004">
    <property type="component" value="Unassembled WGS sequence"/>
</dbReference>
<name>A0A6L3W0X8_9ACTN</name>
<keyword evidence="2" id="KW-0812">Transmembrane</keyword>
<accession>A0A6L3W0X8</accession>
<feature type="transmembrane region" description="Helical" evidence="2">
    <location>
        <begin position="13"/>
        <end position="32"/>
    </location>
</feature>
<dbReference type="OrthoDB" id="3294797at2"/>
<dbReference type="RefSeq" id="WP_151538669.1">
    <property type="nucleotide sequence ID" value="NZ_WBMR01000008.1"/>
</dbReference>
<evidence type="ECO:0000313" key="3">
    <source>
        <dbReference type="EMBL" id="KAB2388137.1"/>
    </source>
</evidence>
<evidence type="ECO:0000256" key="2">
    <source>
        <dbReference type="SAM" id="Phobius"/>
    </source>
</evidence>
<dbReference type="AlphaFoldDB" id="A0A6L3W0X8"/>
<protein>
    <submittedName>
        <fullName evidence="3">Uncharacterized protein</fullName>
    </submittedName>
</protein>
<keyword evidence="4" id="KW-1185">Reference proteome</keyword>
<keyword evidence="2" id="KW-0472">Membrane</keyword>
<dbReference type="EMBL" id="WBMR01000008">
    <property type="protein sequence ID" value="KAB2388137.1"/>
    <property type="molecule type" value="Genomic_DNA"/>
</dbReference>
<proteinExistence type="predicted"/>
<keyword evidence="2" id="KW-1133">Transmembrane helix</keyword>
<evidence type="ECO:0000313" key="4">
    <source>
        <dbReference type="Proteomes" id="UP000483004"/>
    </source>
</evidence>
<comment type="caution">
    <text evidence="3">The sequence shown here is derived from an EMBL/GenBank/DDBJ whole genome shotgun (WGS) entry which is preliminary data.</text>
</comment>
<gene>
    <name evidence="3" type="ORF">F9B16_05215</name>
</gene>
<sequence>MDDDERRYATARLYGRASLAAAAVAVALLLAFTRPWGSGEQAAQGATPPATPFPQPSAVASPAAKPADGGTVRIVEQGFTALRDASGEHRVSWGLVLENTSRTTAVSVPVTVGILDRRGAQLIGKTSDYARHRSTPYIMPGARFGIGDDTYVTRAGAARMTFRLGAAQWLPPTDPRAPRLTASLVKGDLYRVDKLQPFLLGSPPRAEVHRERRHDLSITFRVESGAREVLPDGHASAILRDSRGRIVGGTGPVDTVTWTRFPPGWSIQRIRTKGVPPTVDVKRIEVYPEPYYRL</sequence>
<feature type="compositionally biased region" description="Low complexity" evidence="1">
    <location>
        <begin position="56"/>
        <end position="66"/>
    </location>
</feature>
<feature type="region of interest" description="Disordered" evidence="1">
    <location>
        <begin position="39"/>
        <end position="66"/>
    </location>
</feature>
<reference evidence="3 4" key="1">
    <citation type="submission" date="2019-09" db="EMBL/GenBank/DDBJ databases">
        <title>Actinomadura physcomitrii sp. nov., a novel actinomycete isolated from moss [Physcomitrium sphaericum (Ludw) Fuernr].</title>
        <authorList>
            <person name="Liu C."/>
            <person name="Zhuang X."/>
        </authorList>
    </citation>
    <scope>NUCLEOTIDE SEQUENCE [LARGE SCALE GENOMIC DNA]</scope>
    <source>
        <strain evidence="3 4">CYP1-1B</strain>
    </source>
</reference>
<evidence type="ECO:0000256" key="1">
    <source>
        <dbReference type="SAM" id="MobiDB-lite"/>
    </source>
</evidence>
<organism evidence="3 4">
    <name type="scientific">Actinomadura montaniterrae</name>
    <dbReference type="NCBI Taxonomy" id="1803903"/>
    <lineage>
        <taxon>Bacteria</taxon>
        <taxon>Bacillati</taxon>
        <taxon>Actinomycetota</taxon>
        <taxon>Actinomycetes</taxon>
        <taxon>Streptosporangiales</taxon>
        <taxon>Thermomonosporaceae</taxon>
        <taxon>Actinomadura</taxon>
    </lineage>
</organism>